<keyword evidence="1" id="KW-0812">Transmembrane</keyword>
<organism evidence="3 4">
    <name type="scientific">Chlamydia ibidis 10-1398/6</name>
    <dbReference type="NCBI Taxonomy" id="1046581"/>
    <lineage>
        <taxon>Bacteria</taxon>
        <taxon>Pseudomonadati</taxon>
        <taxon>Chlamydiota</taxon>
        <taxon>Chlamydiia</taxon>
        <taxon>Chlamydiales</taxon>
        <taxon>Chlamydiaceae</taxon>
        <taxon>Chlamydia/Chlamydophila group</taxon>
        <taxon>Chlamydia</taxon>
    </lineage>
</organism>
<keyword evidence="1" id="KW-0472">Membrane</keyword>
<keyword evidence="4" id="KW-1185">Reference proteome</keyword>
<name>A0ABN0N068_9CHLA</name>
<comment type="caution">
    <text evidence="3">The sequence shown here is derived from an EMBL/GenBank/DDBJ whole genome shotgun (WGS) entry which is preliminary data.</text>
</comment>
<dbReference type="InterPro" id="IPR001967">
    <property type="entry name" value="Peptidase_S11_N"/>
</dbReference>
<protein>
    <submittedName>
        <fullName evidence="3">D-alanyl-D-alanine carboxypeptidase family protein</fullName>
    </submittedName>
</protein>
<keyword evidence="1" id="KW-1133">Transmembrane helix</keyword>
<evidence type="ECO:0000313" key="4">
    <source>
        <dbReference type="Proteomes" id="UP000016064"/>
    </source>
</evidence>
<accession>A0ABN0N068</accession>
<dbReference type="PANTHER" id="PTHR21581">
    <property type="entry name" value="D-ALANYL-D-ALANINE CARBOXYPEPTIDASE"/>
    <property type="match status" value="1"/>
</dbReference>
<keyword evidence="3" id="KW-0121">Carboxypeptidase</keyword>
<dbReference type="RefSeq" id="WP_020370787.1">
    <property type="nucleotide sequence ID" value="NZ_APJW01000001.1"/>
</dbReference>
<dbReference type="InterPro" id="IPR012338">
    <property type="entry name" value="Beta-lactam/transpept-like"/>
</dbReference>
<keyword evidence="3" id="KW-0645">Protease</keyword>
<dbReference type="PANTHER" id="PTHR21581:SF26">
    <property type="entry name" value="D-ALANYL-D-ALANINE ENDOPEPTIDASE"/>
    <property type="match status" value="1"/>
</dbReference>
<evidence type="ECO:0000259" key="2">
    <source>
        <dbReference type="Pfam" id="PF00768"/>
    </source>
</evidence>
<dbReference type="GO" id="GO:0004180">
    <property type="term" value="F:carboxypeptidase activity"/>
    <property type="evidence" value="ECO:0007669"/>
    <property type="project" value="UniProtKB-KW"/>
</dbReference>
<gene>
    <name evidence="3" type="ORF">H359_0138</name>
</gene>
<reference evidence="3 4" key="1">
    <citation type="submission" date="2013-07" db="EMBL/GenBank/DDBJ databases">
        <title>Isolation of a new Chlamydia species from the feral Sacred Ibis (Threskiornis aethiopicus): Chlamydia ibidis.</title>
        <authorList>
            <person name="Vorimore F."/>
            <person name="Hsia R.-C."/>
            <person name="Huot-Creasy H."/>
            <person name="Bastian S."/>
            <person name="Deruyter L."/>
            <person name="Passet A."/>
            <person name="Sachse K."/>
            <person name="Bavoil P."/>
            <person name="Myers G."/>
            <person name="Laroucau K."/>
        </authorList>
    </citation>
    <scope>NUCLEOTIDE SEQUENCE [LARGE SCALE GENOMIC DNA]</scope>
    <source>
        <strain evidence="3 4">10-1398/6</strain>
    </source>
</reference>
<keyword evidence="3" id="KW-0378">Hydrolase</keyword>
<evidence type="ECO:0000313" key="3">
    <source>
        <dbReference type="EMBL" id="EQM63013.1"/>
    </source>
</evidence>
<feature type="transmembrane region" description="Helical" evidence="1">
    <location>
        <begin position="398"/>
        <end position="418"/>
    </location>
</feature>
<evidence type="ECO:0000256" key="1">
    <source>
        <dbReference type="SAM" id="Phobius"/>
    </source>
</evidence>
<dbReference type="Proteomes" id="UP000016064">
    <property type="component" value="Unassembled WGS sequence"/>
</dbReference>
<dbReference type="Gene3D" id="3.40.710.10">
    <property type="entry name" value="DD-peptidase/beta-lactamase superfamily"/>
    <property type="match status" value="1"/>
</dbReference>
<proteinExistence type="predicted"/>
<dbReference type="EMBL" id="APJW01000001">
    <property type="protein sequence ID" value="EQM63013.1"/>
    <property type="molecule type" value="Genomic_DNA"/>
</dbReference>
<dbReference type="SUPFAM" id="SSF56601">
    <property type="entry name" value="beta-lactamase/transpeptidase-like"/>
    <property type="match status" value="1"/>
</dbReference>
<dbReference type="Pfam" id="PF00768">
    <property type="entry name" value="Peptidase_S11"/>
    <property type="match status" value="1"/>
</dbReference>
<sequence length="433" mass="48675">MIKVIKSRYWLHLFILAFISPLYGEIIFPEIKGTCGAIIHAETGKILYAKNIDTPIYPASMTKVATALFILRKYPEVLNRFVTVKHEAIASISPQAKKQSGYRSPAHWLETDSTTIQLQLKEEVSGWDLFHALLIVSANDAANALATACCGSVKEFMQEMNVFLKEIGCSNTQFNNPHGLHHPAHYTTAKDLTLVMCEALKEPLFCQIIQTTNYKMAATNLNAERILSPTNKLILPGSTYYYPAALGGKTGTTKDAGKNLLLAARKNNRKIITIATGYTGSVGDLYQDIIALCESVFNEPLLRRYLIPPTDSYILSMGQLGKISIALPEGVYYDFYESEGEVQCSVNFVPQATSFPINKGNLLGHWVFRNLSGRQIKAEPLYAEQTIIPSKAHRIRMLIKKILLSYRTYLIIVLILLYRKKQQGKKRKYSYYL</sequence>
<feature type="domain" description="Peptidase S11 D-alanyl-D-alanine carboxypeptidase A N-terminal" evidence="2">
    <location>
        <begin position="30"/>
        <end position="275"/>
    </location>
</feature>